<gene>
    <name evidence="1" type="ORF">CRV2_00013090</name>
</gene>
<accession>A0ACA9U172</accession>
<evidence type="ECO:0000313" key="2">
    <source>
        <dbReference type="Proteomes" id="UP000836387"/>
    </source>
</evidence>
<dbReference type="Proteomes" id="UP000836387">
    <property type="component" value="Unassembled WGS sequence"/>
</dbReference>
<sequence>MRAVVFKGVGQIAVEDRPVPKIIQPTDAILKVKCSAICGSDLHWYRGHMRIPTGFIPGHEFVGVVNEVGNEVKDIHVGDTVVASFSAQCGNCFYCKKQMTSCCPSNFLFGNSADHRSIDGGQAEYVRVPYADATLVRAPTSIPENMLVLMGDIFPTGYFAASRFLKHLPEQERRQTSVAVVGCGPVGICAIATALHWCDTVFAIDMVPERLAEAERLGAKPLLLTADPAATIMAATENRGVDVALEIVGTPEALYLCLNLVRPFGSISSVGVQTAPLKLDGPSIYGKNITIAWGKCPVRGIFDEALDCLVKVQNKVAFLCSRTMKMEDSVVAYKLFNERKAHKIILTL</sequence>
<dbReference type="EMBL" id="CADEHS020000011">
    <property type="protein sequence ID" value="CAG9946980.1"/>
    <property type="molecule type" value="Genomic_DNA"/>
</dbReference>
<organism evidence="1 2">
    <name type="scientific">Clonostachys rosea f. rosea IK726</name>
    <dbReference type="NCBI Taxonomy" id="1349383"/>
    <lineage>
        <taxon>Eukaryota</taxon>
        <taxon>Fungi</taxon>
        <taxon>Dikarya</taxon>
        <taxon>Ascomycota</taxon>
        <taxon>Pezizomycotina</taxon>
        <taxon>Sordariomycetes</taxon>
        <taxon>Hypocreomycetidae</taxon>
        <taxon>Hypocreales</taxon>
        <taxon>Bionectriaceae</taxon>
        <taxon>Clonostachys</taxon>
    </lineage>
</organism>
<protein>
    <submittedName>
        <fullName evidence="1">Uncharacterized protein</fullName>
    </submittedName>
</protein>
<name>A0ACA9U172_BIOOC</name>
<proteinExistence type="predicted"/>
<reference evidence="1" key="2">
    <citation type="submission" date="2021-10" db="EMBL/GenBank/DDBJ databases">
        <authorList>
            <person name="Piombo E."/>
        </authorList>
    </citation>
    <scope>NUCLEOTIDE SEQUENCE</scope>
</reference>
<evidence type="ECO:0000313" key="1">
    <source>
        <dbReference type="EMBL" id="CAG9946980.1"/>
    </source>
</evidence>
<reference evidence="1" key="1">
    <citation type="submission" date="2020-04" db="EMBL/GenBank/DDBJ databases">
        <authorList>
            <person name="Broberg M."/>
        </authorList>
    </citation>
    <scope>NUCLEOTIDE SEQUENCE</scope>
</reference>
<keyword evidence="2" id="KW-1185">Reference proteome</keyword>
<comment type="caution">
    <text evidence="1">The sequence shown here is derived from an EMBL/GenBank/DDBJ whole genome shotgun (WGS) entry which is preliminary data.</text>
</comment>